<sequence>LEASFEEDAVGSSDEDSSGSAPGKEQTTCFCGWTNERKARILYGKEATPNEYPWMVGLRSYFANTYAKCGGAIVTHRHVITAAHCLVNMYGDLKPFEPEKVHVIAGVHNLDKSTPKETYHEYRAERIFVRPEFPVYLTHDFAVIVVEESIQFSQFVGPICLSPKSVAKANEVVTIMGWGKTDILETSNVLMEAKTTIMDSNNCEIQPWEICTKTKPSATCSGDSGGPMVWLDPHTSRYTQVSLVSRGHPDCVSSPTISTNVAYFYDYLQQIINDTHP</sequence>
<dbReference type="Gene3D" id="2.40.10.10">
    <property type="entry name" value="Trypsin-like serine proteases"/>
    <property type="match status" value="1"/>
</dbReference>
<feature type="non-terminal residue" evidence="6">
    <location>
        <position position="1"/>
    </location>
</feature>
<dbReference type="SMART" id="SM00020">
    <property type="entry name" value="Tryp_SPc"/>
    <property type="match status" value="1"/>
</dbReference>
<organism evidence="6">
    <name type="scientific">Triatoma dimidiata</name>
    <name type="common">Kissing bug</name>
    <name type="synonym">Meccus dimidiatus</name>
    <dbReference type="NCBI Taxonomy" id="72491"/>
    <lineage>
        <taxon>Eukaryota</taxon>
        <taxon>Metazoa</taxon>
        <taxon>Ecdysozoa</taxon>
        <taxon>Arthropoda</taxon>
        <taxon>Hexapoda</taxon>
        <taxon>Insecta</taxon>
        <taxon>Pterygota</taxon>
        <taxon>Neoptera</taxon>
        <taxon>Paraneoptera</taxon>
        <taxon>Hemiptera</taxon>
        <taxon>Heteroptera</taxon>
        <taxon>Panheteroptera</taxon>
        <taxon>Cimicomorpha</taxon>
        <taxon>Reduviidae</taxon>
        <taxon>Triatominae</taxon>
        <taxon>Triatoma</taxon>
    </lineage>
</organism>
<dbReference type="InterPro" id="IPR018114">
    <property type="entry name" value="TRYPSIN_HIS"/>
</dbReference>
<keyword evidence="3 6" id="KW-0645">Protease</keyword>
<proteinExistence type="inferred from homology"/>
<dbReference type="PROSITE" id="PS00135">
    <property type="entry name" value="TRYPSIN_SER"/>
    <property type="match status" value="1"/>
</dbReference>
<evidence type="ECO:0000256" key="3">
    <source>
        <dbReference type="RuleBase" id="RU363034"/>
    </source>
</evidence>
<feature type="non-terminal residue" evidence="6">
    <location>
        <position position="277"/>
    </location>
</feature>
<evidence type="ECO:0000256" key="2">
    <source>
        <dbReference type="ARBA" id="ARBA00024195"/>
    </source>
</evidence>
<evidence type="ECO:0000256" key="1">
    <source>
        <dbReference type="ARBA" id="ARBA00023157"/>
    </source>
</evidence>
<dbReference type="PANTHER" id="PTHR24256">
    <property type="entry name" value="TRYPTASE-RELATED"/>
    <property type="match status" value="1"/>
</dbReference>
<dbReference type="FunFam" id="2.40.10.10:FF:000068">
    <property type="entry name" value="transmembrane protease serine 2"/>
    <property type="match status" value="1"/>
</dbReference>
<accession>A0A0V0G2A1</accession>
<evidence type="ECO:0000313" key="6">
    <source>
        <dbReference type="EMBL" id="JAP02339.1"/>
    </source>
</evidence>
<dbReference type="AlphaFoldDB" id="A0A0V0G2A1"/>
<dbReference type="PROSITE" id="PS00134">
    <property type="entry name" value="TRYPSIN_HIS"/>
    <property type="match status" value="1"/>
</dbReference>
<evidence type="ECO:0000256" key="4">
    <source>
        <dbReference type="SAM" id="MobiDB-lite"/>
    </source>
</evidence>
<name>A0A0V0G2A1_TRIDM</name>
<dbReference type="InterPro" id="IPR001314">
    <property type="entry name" value="Peptidase_S1A"/>
</dbReference>
<dbReference type="PRINTS" id="PR00722">
    <property type="entry name" value="CHYMOTRYPSIN"/>
</dbReference>
<dbReference type="InterPro" id="IPR033116">
    <property type="entry name" value="TRYPSIN_SER"/>
</dbReference>
<reference evidence="6" key="1">
    <citation type="journal article" date="2018" name="J. Proteomics">
        <title>Exploring the molecular complexity of Triatoma dimidiata sialome.</title>
        <authorList>
            <person name="Santiago P.B."/>
            <person name="de Araujo C.N."/>
            <person name="Charneau S."/>
            <person name="Bastos I.M.D."/>
            <person name="Assumpcao T.C.F."/>
            <person name="Queiroz R.M.L."/>
            <person name="Praca Y.R."/>
            <person name="Cordeiro T.M."/>
            <person name="Garcia C.H.S."/>
            <person name="da Silva I.G."/>
            <person name="Raiol T."/>
            <person name="Motta F.N."/>
            <person name="de Araujo Oliveira J.V."/>
            <person name="de Sousa M.V."/>
            <person name="Ribeiro J.M.C."/>
            <person name="de Santana J.M."/>
        </authorList>
    </citation>
    <scope>NUCLEOTIDE SEQUENCE</scope>
    <source>
        <strain evidence="6">Santander</strain>
        <tissue evidence="6">Salivary glands</tissue>
    </source>
</reference>
<dbReference type="InterPro" id="IPR051487">
    <property type="entry name" value="Ser/Thr_Proteases_Immune/Dev"/>
</dbReference>
<dbReference type="EMBL" id="GECL01003785">
    <property type="protein sequence ID" value="JAP02339.1"/>
    <property type="molecule type" value="Transcribed_RNA"/>
</dbReference>
<keyword evidence="3" id="KW-0378">Hydrolase</keyword>
<feature type="region of interest" description="Disordered" evidence="4">
    <location>
        <begin position="1"/>
        <end position="26"/>
    </location>
</feature>
<feature type="compositionally biased region" description="Acidic residues" evidence="4">
    <location>
        <begin position="1"/>
        <end position="17"/>
    </location>
</feature>
<comment type="similarity">
    <text evidence="2">Belongs to the peptidase S1 family. CLIP subfamily.</text>
</comment>
<keyword evidence="1" id="KW-1015">Disulfide bond</keyword>
<dbReference type="GO" id="GO:0004252">
    <property type="term" value="F:serine-type endopeptidase activity"/>
    <property type="evidence" value="ECO:0007669"/>
    <property type="project" value="InterPro"/>
</dbReference>
<protein>
    <submittedName>
        <fullName evidence="6">Putative trypsin-like protease</fullName>
    </submittedName>
</protein>
<dbReference type="CDD" id="cd00190">
    <property type="entry name" value="Tryp_SPc"/>
    <property type="match status" value="1"/>
</dbReference>
<evidence type="ECO:0000259" key="5">
    <source>
        <dbReference type="PROSITE" id="PS50240"/>
    </source>
</evidence>
<feature type="domain" description="Peptidase S1" evidence="5">
    <location>
        <begin position="41"/>
        <end position="273"/>
    </location>
</feature>
<dbReference type="PROSITE" id="PS50240">
    <property type="entry name" value="TRYPSIN_DOM"/>
    <property type="match status" value="1"/>
</dbReference>
<dbReference type="InterPro" id="IPR043504">
    <property type="entry name" value="Peptidase_S1_PA_chymotrypsin"/>
</dbReference>
<dbReference type="InterPro" id="IPR009003">
    <property type="entry name" value="Peptidase_S1_PA"/>
</dbReference>
<dbReference type="GO" id="GO:0006508">
    <property type="term" value="P:proteolysis"/>
    <property type="evidence" value="ECO:0007669"/>
    <property type="project" value="UniProtKB-KW"/>
</dbReference>
<dbReference type="InterPro" id="IPR001254">
    <property type="entry name" value="Trypsin_dom"/>
</dbReference>
<keyword evidence="3" id="KW-0720">Serine protease</keyword>
<dbReference type="Pfam" id="PF00089">
    <property type="entry name" value="Trypsin"/>
    <property type="match status" value="1"/>
</dbReference>
<dbReference type="SUPFAM" id="SSF50494">
    <property type="entry name" value="Trypsin-like serine proteases"/>
    <property type="match status" value="1"/>
</dbReference>